<dbReference type="Gene3D" id="1.10.443.10">
    <property type="entry name" value="Intergrase catalytic core"/>
    <property type="match status" value="1"/>
</dbReference>
<evidence type="ECO:0000313" key="3">
    <source>
        <dbReference type="Proteomes" id="UP000237968"/>
    </source>
</evidence>
<keyword evidence="1" id="KW-0233">DNA recombination</keyword>
<gene>
    <name evidence="2" type="ORF">ENSA5_19710</name>
</gene>
<comment type="caution">
    <text evidence="2">The sequence shown here is derived from an EMBL/GenBank/DDBJ whole genome shotgun (WGS) entry which is preliminary data.</text>
</comment>
<dbReference type="Proteomes" id="UP000237968">
    <property type="component" value="Unassembled WGS sequence"/>
</dbReference>
<protein>
    <recommendedName>
        <fullName evidence="4">Integrase</fullName>
    </recommendedName>
</protein>
<dbReference type="InterPro" id="IPR011010">
    <property type="entry name" value="DNA_brk_join_enz"/>
</dbReference>
<evidence type="ECO:0000313" key="2">
    <source>
        <dbReference type="EMBL" id="PRQ03032.1"/>
    </source>
</evidence>
<dbReference type="SUPFAM" id="SSF56349">
    <property type="entry name" value="DNA breaking-rejoining enzymes"/>
    <property type="match status" value="1"/>
</dbReference>
<organism evidence="2 3">
    <name type="scientific">Enhygromyxa salina</name>
    <dbReference type="NCBI Taxonomy" id="215803"/>
    <lineage>
        <taxon>Bacteria</taxon>
        <taxon>Pseudomonadati</taxon>
        <taxon>Myxococcota</taxon>
        <taxon>Polyangia</taxon>
        <taxon>Nannocystales</taxon>
        <taxon>Nannocystaceae</taxon>
        <taxon>Enhygromyxa</taxon>
    </lineage>
</organism>
<dbReference type="EMBL" id="PVNK01000108">
    <property type="protein sequence ID" value="PRQ03032.1"/>
    <property type="molecule type" value="Genomic_DNA"/>
</dbReference>
<accession>A0A2S9YDB0</accession>
<dbReference type="GO" id="GO:0003677">
    <property type="term" value="F:DNA binding"/>
    <property type="evidence" value="ECO:0007669"/>
    <property type="project" value="InterPro"/>
</dbReference>
<name>A0A2S9YDB0_9BACT</name>
<reference evidence="2 3" key="1">
    <citation type="submission" date="2018-03" db="EMBL/GenBank/DDBJ databases">
        <title>Draft Genome Sequences of the Obligatory Marine Myxobacteria Enhygromyxa salina SWB005.</title>
        <authorList>
            <person name="Poehlein A."/>
            <person name="Moghaddam J.A."/>
            <person name="Harms H."/>
            <person name="Alanjari M."/>
            <person name="Koenig G.M."/>
            <person name="Daniel R."/>
            <person name="Schaeberle T.F."/>
        </authorList>
    </citation>
    <scope>NUCLEOTIDE SEQUENCE [LARGE SCALE GENOMIC DNA]</scope>
    <source>
        <strain evidence="2 3">SWB005</strain>
    </source>
</reference>
<dbReference type="InterPro" id="IPR013762">
    <property type="entry name" value="Integrase-like_cat_sf"/>
</dbReference>
<dbReference type="AlphaFoldDB" id="A0A2S9YDB0"/>
<sequence>MLRHMFGSECVRRGVPALTIEEWMGRAKLDITMAYVHLVVPDRLRWAELMDL</sequence>
<evidence type="ECO:0008006" key="4">
    <source>
        <dbReference type="Google" id="ProtNLM"/>
    </source>
</evidence>
<proteinExistence type="predicted"/>
<dbReference type="GO" id="GO:0006310">
    <property type="term" value="P:DNA recombination"/>
    <property type="evidence" value="ECO:0007669"/>
    <property type="project" value="UniProtKB-KW"/>
</dbReference>
<keyword evidence="3" id="KW-1185">Reference proteome</keyword>
<evidence type="ECO:0000256" key="1">
    <source>
        <dbReference type="ARBA" id="ARBA00023172"/>
    </source>
</evidence>
<dbReference type="GO" id="GO:0015074">
    <property type="term" value="P:DNA integration"/>
    <property type="evidence" value="ECO:0007669"/>
    <property type="project" value="InterPro"/>
</dbReference>
<dbReference type="OrthoDB" id="1822491at2"/>